<evidence type="ECO:0000313" key="5">
    <source>
        <dbReference type="Proteomes" id="UP000054166"/>
    </source>
</evidence>
<feature type="transmembrane region" description="Helical" evidence="2">
    <location>
        <begin position="180"/>
        <end position="199"/>
    </location>
</feature>
<dbReference type="EMBL" id="KN832983">
    <property type="protein sequence ID" value="KIM85990.1"/>
    <property type="molecule type" value="Genomic_DNA"/>
</dbReference>
<dbReference type="InterPro" id="IPR041622">
    <property type="entry name" value="SLATT_fungi"/>
</dbReference>
<accession>A0A0C3FPE3</accession>
<dbReference type="InParanoid" id="A0A0C3FPE3"/>
<evidence type="ECO:0000259" key="3">
    <source>
        <dbReference type="Pfam" id="PF18142"/>
    </source>
</evidence>
<evidence type="ECO:0000313" key="4">
    <source>
        <dbReference type="EMBL" id="KIM85990.1"/>
    </source>
</evidence>
<dbReference type="HOGENOM" id="CLU_064546_1_0_1"/>
<reference evidence="5" key="2">
    <citation type="submission" date="2015-01" db="EMBL/GenBank/DDBJ databases">
        <title>Evolutionary Origins and Diversification of the Mycorrhizal Mutualists.</title>
        <authorList>
            <consortium name="DOE Joint Genome Institute"/>
            <consortium name="Mycorrhizal Genomics Consortium"/>
            <person name="Kohler A."/>
            <person name="Kuo A."/>
            <person name="Nagy L.G."/>
            <person name="Floudas D."/>
            <person name="Copeland A."/>
            <person name="Barry K.W."/>
            <person name="Cichocki N."/>
            <person name="Veneault-Fourrey C."/>
            <person name="LaButti K."/>
            <person name="Lindquist E.A."/>
            <person name="Lipzen A."/>
            <person name="Lundell T."/>
            <person name="Morin E."/>
            <person name="Murat C."/>
            <person name="Riley R."/>
            <person name="Ohm R."/>
            <person name="Sun H."/>
            <person name="Tunlid A."/>
            <person name="Henrissat B."/>
            <person name="Grigoriev I.V."/>
            <person name="Hibbett D.S."/>
            <person name="Martin F."/>
        </authorList>
    </citation>
    <scope>NUCLEOTIDE SEQUENCE [LARGE SCALE GENOMIC DNA]</scope>
    <source>
        <strain evidence="5">F 1598</strain>
    </source>
</reference>
<dbReference type="Pfam" id="PF18142">
    <property type="entry name" value="SLATT_fungal"/>
    <property type="match status" value="1"/>
</dbReference>
<organism evidence="4 5">
    <name type="scientific">Piloderma croceum (strain F 1598)</name>
    <dbReference type="NCBI Taxonomy" id="765440"/>
    <lineage>
        <taxon>Eukaryota</taxon>
        <taxon>Fungi</taxon>
        <taxon>Dikarya</taxon>
        <taxon>Basidiomycota</taxon>
        <taxon>Agaricomycotina</taxon>
        <taxon>Agaricomycetes</taxon>
        <taxon>Agaricomycetidae</taxon>
        <taxon>Atheliales</taxon>
        <taxon>Atheliaceae</taxon>
        <taxon>Piloderma</taxon>
    </lineage>
</organism>
<dbReference type="AlphaFoldDB" id="A0A0C3FPE3"/>
<dbReference type="Proteomes" id="UP000054166">
    <property type="component" value="Unassembled WGS sequence"/>
</dbReference>
<proteinExistence type="predicted"/>
<sequence length="266" mass="29118">MDRGDQGDQTTPRVYPAAQNPQGRGDNLPPALPPLQPRTDTEYTARPTTSSTEKFDDEMTSGGESSPPRDKDLYNRGGITIAPPPRARSVRDGGNYRPPEPIMIPRRINSGADWLAPNIPRPASVKDRIDPTLEHARREKEKYEKMAKWNGLVLNIAIGLQVVLGALVTGLSSAVSPSKVGITTSTLGGMSTLCASYLARMRGSKEPQLSITRAKDLEQFERECEAFIMDHGHVTTGSEDAKINDLRRRFEELLGNASGERKLSPA</sequence>
<keyword evidence="2" id="KW-0812">Transmembrane</keyword>
<feature type="transmembrane region" description="Helical" evidence="2">
    <location>
        <begin position="152"/>
        <end position="174"/>
    </location>
</feature>
<keyword evidence="5" id="KW-1185">Reference proteome</keyword>
<gene>
    <name evidence="4" type="ORF">PILCRDRAFT_816532</name>
</gene>
<feature type="region of interest" description="Disordered" evidence="1">
    <location>
        <begin position="1"/>
        <end position="102"/>
    </location>
</feature>
<name>A0A0C3FPE3_PILCF</name>
<evidence type="ECO:0000256" key="1">
    <source>
        <dbReference type="SAM" id="MobiDB-lite"/>
    </source>
</evidence>
<dbReference type="OrthoDB" id="3245801at2759"/>
<reference evidence="4 5" key="1">
    <citation type="submission" date="2014-04" db="EMBL/GenBank/DDBJ databases">
        <authorList>
            <consortium name="DOE Joint Genome Institute"/>
            <person name="Kuo A."/>
            <person name="Tarkka M."/>
            <person name="Buscot F."/>
            <person name="Kohler A."/>
            <person name="Nagy L.G."/>
            <person name="Floudas D."/>
            <person name="Copeland A."/>
            <person name="Barry K.W."/>
            <person name="Cichocki N."/>
            <person name="Veneault-Fourrey C."/>
            <person name="LaButti K."/>
            <person name="Lindquist E.A."/>
            <person name="Lipzen A."/>
            <person name="Lundell T."/>
            <person name="Morin E."/>
            <person name="Murat C."/>
            <person name="Sun H."/>
            <person name="Tunlid A."/>
            <person name="Henrissat B."/>
            <person name="Grigoriev I.V."/>
            <person name="Hibbett D.S."/>
            <person name="Martin F."/>
            <person name="Nordberg H.P."/>
            <person name="Cantor M.N."/>
            <person name="Hua S.X."/>
        </authorList>
    </citation>
    <scope>NUCLEOTIDE SEQUENCE [LARGE SCALE GENOMIC DNA]</scope>
    <source>
        <strain evidence="4 5">F 1598</strain>
    </source>
</reference>
<protein>
    <recommendedName>
        <fullName evidence="3">SMODS and SLOG-associating 2TM effector domain-containing protein</fullName>
    </recommendedName>
</protein>
<feature type="domain" description="SMODS and SLOG-associating 2TM effector" evidence="3">
    <location>
        <begin position="135"/>
        <end position="256"/>
    </location>
</feature>
<dbReference type="NCBIfam" id="NF033635">
    <property type="entry name" value="SLATT_fungal"/>
    <property type="match status" value="1"/>
</dbReference>
<evidence type="ECO:0000256" key="2">
    <source>
        <dbReference type="SAM" id="Phobius"/>
    </source>
</evidence>
<keyword evidence="2" id="KW-0472">Membrane</keyword>
<dbReference type="STRING" id="765440.A0A0C3FPE3"/>
<keyword evidence="2" id="KW-1133">Transmembrane helix</keyword>